<proteinExistence type="predicted"/>
<gene>
    <name evidence="2" type="ordered locus">GDI0635</name>
</gene>
<protein>
    <submittedName>
        <fullName evidence="2">Uncharacterized protein</fullName>
    </submittedName>
</protein>
<feature type="region of interest" description="Disordered" evidence="1">
    <location>
        <begin position="84"/>
        <end position="189"/>
    </location>
</feature>
<feature type="compositionally biased region" description="Basic residues" evidence="1">
    <location>
        <begin position="142"/>
        <end position="152"/>
    </location>
</feature>
<dbReference type="KEGG" id="gdi:GDI0635"/>
<evidence type="ECO:0000313" key="2">
    <source>
        <dbReference type="EMBL" id="CAP54578.1"/>
    </source>
</evidence>
<accession>A9H8V5</accession>
<evidence type="ECO:0000256" key="1">
    <source>
        <dbReference type="SAM" id="MobiDB-lite"/>
    </source>
</evidence>
<organism evidence="2 3">
    <name type="scientific">Gluconacetobacter diazotrophicus (strain ATCC 49037 / DSM 5601 / CCUG 37298 / CIP 103539 / LMG 7603 / PAl5)</name>
    <dbReference type="NCBI Taxonomy" id="272568"/>
    <lineage>
        <taxon>Bacteria</taxon>
        <taxon>Pseudomonadati</taxon>
        <taxon>Pseudomonadota</taxon>
        <taxon>Alphaproteobacteria</taxon>
        <taxon>Acetobacterales</taxon>
        <taxon>Acetobacteraceae</taxon>
        <taxon>Gluconacetobacter</taxon>
    </lineage>
</organism>
<feature type="compositionally biased region" description="Low complexity" evidence="1">
    <location>
        <begin position="103"/>
        <end position="137"/>
    </location>
</feature>
<reference evidence="2 3" key="1">
    <citation type="journal article" date="2009" name="BMC Genomics">
        <title>Complete genome sequence of the sugarcane nitrogen-fixing endophyte Gluconacetobacter diazotrophicus Pal5.</title>
        <authorList>
            <person name="Bertalan M."/>
            <person name="Albano R."/>
            <person name="Padua V."/>
            <person name="Rouws L."/>
            <person name="Rojas C."/>
            <person name="Hemerly A."/>
            <person name="Teixeira K."/>
            <person name="Schwab S."/>
            <person name="Araujo J."/>
            <person name="Oliveira A."/>
            <person name="Franca L."/>
            <person name="Magalhaes V."/>
            <person name="Alqueres S."/>
            <person name="Cardoso A."/>
            <person name="Almeida W."/>
            <person name="Loureiro M.M."/>
            <person name="Nogueira E."/>
            <person name="Cidade D."/>
            <person name="Oliveira D."/>
            <person name="Simao T."/>
            <person name="Macedo J."/>
            <person name="Valadao A."/>
            <person name="Dreschsel M."/>
            <person name="Freitas F."/>
            <person name="Vidal M."/>
            <person name="Guedes H."/>
            <person name="Rodrigues E."/>
            <person name="Meneses C."/>
            <person name="Brioso P."/>
            <person name="Pozzer L."/>
            <person name="Figueiredo D."/>
            <person name="Montano H."/>
            <person name="Junior J."/>
            <person name="Filho G."/>
            <person name="Flores V."/>
            <person name="Ferreira B."/>
            <person name="Branco A."/>
            <person name="Gonzalez P."/>
            <person name="Guillobel H."/>
            <person name="Lemos M."/>
            <person name="Seibel L."/>
            <person name="Macedo J."/>
            <person name="Alves-Ferreira M."/>
            <person name="Sachetto-Martins G."/>
            <person name="Coelho A."/>
            <person name="Santos E."/>
            <person name="Amaral G."/>
            <person name="Neves A."/>
            <person name="Pacheco A.B."/>
            <person name="Carvalho D."/>
            <person name="Lery L."/>
            <person name="Bisch P."/>
            <person name="Rossle S.C."/>
            <person name="Urmenyi T."/>
            <person name="Kruger W.V."/>
            <person name="Martins O."/>
            <person name="Baldani J.I."/>
            <person name="Ferreira P.C."/>
        </authorList>
    </citation>
    <scope>NUCLEOTIDE SEQUENCE [LARGE SCALE GENOMIC DNA]</scope>
    <source>
        <strain evidence="3">ATCC 49037 / DSM 5601 / CCUG 37298 / CIP 103539 / LMG 7603 / PAl5</strain>
    </source>
</reference>
<dbReference type="Proteomes" id="UP000001176">
    <property type="component" value="Chromosome"/>
</dbReference>
<name>A9H8V5_GLUDA</name>
<evidence type="ECO:0000313" key="3">
    <source>
        <dbReference type="Proteomes" id="UP000001176"/>
    </source>
</evidence>
<keyword evidence="3" id="KW-1185">Reference proteome</keyword>
<dbReference type="AlphaFoldDB" id="A9H8V5"/>
<dbReference type="EMBL" id="AM889285">
    <property type="protein sequence ID" value="CAP54578.1"/>
    <property type="molecule type" value="Genomic_DNA"/>
</dbReference>
<sequence>MIGRLPEAAGTIDGGRFVQLDDHQRDRVVADIAGIVADMPVSVGAGTPVLVVGPGWPGGSIDAEKGVLVRSLRASRWRGCRNVRSAHGRAGAPGPWARPPAAGPARPCPAGRGCRAEGAPARPARSGPAPSLRRPGSVGLRSSRRIARRRRPPCPPPASRPCACRGCRDAGYGRSLHPRRYNGPDRYRS</sequence>